<evidence type="ECO:0000256" key="2">
    <source>
        <dbReference type="SAM" id="SignalP"/>
    </source>
</evidence>
<keyword evidence="2" id="KW-0732">Signal</keyword>
<dbReference type="Proteomes" id="UP000772618">
    <property type="component" value="Unassembled WGS sequence"/>
</dbReference>
<gene>
    <name evidence="4" type="ORF">KK060_02545</name>
</gene>
<feature type="chain" id="PRO_5045521535" evidence="2">
    <location>
        <begin position="22"/>
        <end position="272"/>
    </location>
</feature>
<evidence type="ECO:0000256" key="1">
    <source>
        <dbReference type="SAM" id="MobiDB-lite"/>
    </source>
</evidence>
<accession>A0ABS5VL15</accession>
<evidence type="ECO:0000313" key="5">
    <source>
        <dbReference type="Proteomes" id="UP000772618"/>
    </source>
</evidence>
<reference evidence="4 5" key="1">
    <citation type="submission" date="2021-05" db="EMBL/GenBank/DDBJ databases">
        <title>A Polyphasic approach of four new species of the genus Ohtaekwangia: Ohtaekwangia histidinii sp. nov., Ohtaekwangia cretensis sp. nov., Ohtaekwangia indiensis sp. nov., Ohtaekwangia reichenbachii sp. nov. from diverse environment.</title>
        <authorList>
            <person name="Octaviana S."/>
        </authorList>
    </citation>
    <scope>NUCLEOTIDE SEQUENCE [LARGE SCALE GENOMIC DNA]</scope>
    <source>
        <strain evidence="4 5">PWU20</strain>
    </source>
</reference>
<dbReference type="InterPro" id="IPR021255">
    <property type="entry name" value="DUF2807"/>
</dbReference>
<keyword evidence="5" id="KW-1185">Reference proteome</keyword>
<feature type="domain" description="Putative auto-transporter adhesin head GIN" evidence="3">
    <location>
        <begin position="32"/>
        <end position="192"/>
    </location>
</feature>
<dbReference type="Pfam" id="PF10988">
    <property type="entry name" value="DUF2807"/>
    <property type="match status" value="1"/>
</dbReference>
<dbReference type="PANTHER" id="PTHR39200">
    <property type="entry name" value="HYPOTHETICAL EXPORTED PROTEIN"/>
    <property type="match status" value="1"/>
</dbReference>
<sequence>MKKYTLIILVALVGLTTSVFAQNRETRSVASFTKVAFRFPGKLYLKQGSSQKVELEGENDVLKEVETKVEDNKLIIGKEGKWSDWKFGSDDKITVYITIPTIEGVSVGGSGDVIGQGKITGNDFDLKVSGSGSLQLDIDAKGEVEADVSGSGDIDLKGKCRSFESSVSGSGKVVLASAISERAEFAVSGSGKIQASGSAESVKTSISGSGKVLAADLEVKRCVVKISGSGDVEISVKDELDASISGSGSVAYRGNPSKINSNASGSGKVRKL</sequence>
<evidence type="ECO:0000259" key="3">
    <source>
        <dbReference type="Pfam" id="PF10988"/>
    </source>
</evidence>
<evidence type="ECO:0000313" key="4">
    <source>
        <dbReference type="EMBL" id="MBT1702137.1"/>
    </source>
</evidence>
<dbReference type="EMBL" id="JAHESD010000003">
    <property type="protein sequence ID" value="MBT1702137.1"/>
    <property type="molecule type" value="Genomic_DNA"/>
</dbReference>
<proteinExistence type="predicted"/>
<name>A0ABS5VL15_9BACT</name>
<comment type="caution">
    <text evidence="4">The sequence shown here is derived from an EMBL/GenBank/DDBJ whole genome shotgun (WGS) entry which is preliminary data.</text>
</comment>
<protein>
    <submittedName>
        <fullName evidence="4">DUF2807 domain-containing protein</fullName>
    </submittedName>
</protein>
<dbReference type="PANTHER" id="PTHR39200:SF1">
    <property type="entry name" value="AUTO-TRANSPORTER ADHESIN HEAD GIN DOMAIN-CONTAINING PROTEIN-RELATED"/>
    <property type="match status" value="1"/>
</dbReference>
<feature type="signal peptide" evidence="2">
    <location>
        <begin position="1"/>
        <end position="21"/>
    </location>
</feature>
<dbReference type="Gene3D" id="2.160.20.120">
    <property type="match status" value="1"/>
</dbReference>
<feature type="region of interest" description="Disordered" evidence="1">
    <location>
        <begin position="246"/>
        <end position="272"/>
    </location>
</feature>
<organism evidence="4 5">
    <name type="scientific">Chryseosolibacter indicus</name>
    <dbReference type="NCBI Taxonomy" id="2782351"/>
    <lineage>
        <taxon>Bacteria</taxon>
        <taxon>Pseudomonadati</taxon>
        <taxon>Bacteroidota</taxon>
        <taxon>Cytophagia</taxon>
        <taxon>Cytophagales</taxon>
        <taxon>Chryseotaleaceae</taxon>
        <taxon>Chryseosolibacter</taxon>
    </lineage>
</organism>
<dbReference type="RefSeq" id="WP_254151855.1">
    <property type="nucleotide sequence ID" value="NZ_JAHESD010000003.1"/>
</dbReference>